<feature type="compositionally biased region" description="Low complexity" evidence="1">
    <location>
        <begin position="693"/>
        <end position="709"/>
    </location>
</feature>
<organism evidence="2 3">
    <name type="scientific">Athelia psychrophila</name>
    <dbReference type="NCBI Taxonomy" id="1759441"/>
    <lineage>
        <taxon>Eukaryota</taxon>
        <taxon>Fungi</taxon>
        <taxon>Dikarya</taxon>
        <taxon>Basidiomycota</taxon>
        <taxon>Agaricomycotina</taxon>
        <taxon>Agaricomycetes</taxon>
        <taxon>Agaricomycetidae</taxon>
        <taxon>Atheliales</taxon>
        <taxon>Atheliaceae</taxon>
        <taxon>Athelia</taxon>
    </lineage>
</organism>
<dbReference type="Proteomes" id="UP000076532">
    <property type="component" value="Unassembled WGS sequence"/>
</dbReference>
<feature type="compositionally biased region" description="Basic and acidic residues" evidence="1">
    <location>
        <begin position="156"/>
        <end position="171"/>
    </location>
</feature>
<feature type="compositionally biased region" description="Pro residues" evidence="1">
    <location>
        <begin position="520"/>
        <end position="536"/>
    </location>
</feature>
<dbReference type="EMBL" id="KV417534">
    <property type="protein sequence ID" value="KZP23178.1"/>
    <property type="molecule type" value="Genomic_DNA"/>
</dbReference>
<dbReference type="AlphaFoldDB" id="A0A166LPC2"/>
<reference evidence="2 3" key="1">
    <citation type="journal article" date="2016" name="Mol. Biol. Evol.">
        <title>Comparative Genomics of Early-Diverging Mushroom-Forming Fungi Provides Insights into the Origins of Lignocellulose Decay Capabilities.</title>
        <authorList>
            <person name="Nagy L.G."/>
            <person name="Riley R."/>
            <person name="Tritt A."/>
            <person name="Adam C."/>
            <person name="Daum C."/>
            <person name="Floudas D."/>
            <person name="Sun H."/>
            <person name="Yadav J.S."/>
            <person name="Pangilinan J."/>
            <person name="Larsson K.H."/>
            <person name="Matsuura K."/>
            <person name="Barry K."/>
            <person name="Labutti K."/>
            <person name="Kuo R."/>
            <person name="Ohm R.A."/>
            <person name="Bhattacharya S.S."/>
            <person name="Shirouzu T."/>
            <person name="Yoshinaga Y."/>
            <person name="Martin F.M."/>
            <person name="Grigoriev I.V."/>
            <person name="Hibbett D.S."/>
        </authorList>
    </citation>
    <scope>NUCLEOTIDE SEQUENCE [LARGE SCALE GENOMIC DNA]</scope>
    <source>
        <strain evidence="2 3">CBS 109695</strain>
    </source>
</reference>
<sequence>MSHSCFIWYSDYFLRSAAPFKHVGQPNLSAIIADNLARWKTVGLVGQEDAARVVFKDLDPLPMANFEDKRRWATKLQIQWLLSWLAEYLQAQRNGKLHLFWPHLFREWFKEYPCREPNDQDSSASEAEPDSGSDVHAESADEVAVKLGKRKRKLKENKQKTRTKKEAAVKHLSRHDKIMGRLVDKQQKATLTPQQLKTFMRWHCSTHVSRKKKGGSYSSIFDEAIAKPHRRLQTTEAYIPLYYDSRIMEPVRQRVAETDHKGPMIHLIRNVAKEMYDDEDTETQEAVQAYIEQTAQEQLKALALETVEPTPAQYQQAINILPQYLESVLGNIVRHTGFCATIILGGPMPMNNGEIQTATINVGKNALGATFKESHPNFDNAILRPYGDFLRTAYSADVRASRCIDYVAPGAALTSPSLEDEYGDGYELPYLDFSMVGDGGAAGLRSSDGTTGLLTPARSPSLPTTTSSDSTTGISPPGQSPPPLPIAAPSNNNTTPLSPPGRSPPPSALTSAPSNNATDPSPPGRSPPPSPLPPNLSPRLNRKAPSGLPGPSNPTMRTALMERAAAEAEAEAAAAQEVSTCDEADAAAKTSPDRPRPRPKAKPANDDVNTTGGARDRANAAAKTTPDHPRPRPKAKPANDDVNTAGEARARAAQADAAADAMALITASLNNGNTSTSTDARGRPQRKKTHTPAGEAMATKNAANALKASKAAETKAKRLAQAHGGETTAAKKSKKISVTQPSSKRRKT</sequence>
<keyword evidence="3" id="KW-1185">Reference proteome</keyword>
<evidence type="ECO:0000313" key="3">
    <source>
        <dbReference type="Proteomes" id="UP000076532"/>
    </source>
</evidence>
<evidence type="ECO:0000313" key="2">
    <source>
        <dbReference type="EMBL" id="KZP23178.1"/>
    </source>
</evidence>
<protein>
    <submittedName>
        <fullName evidence="2">Uncharacterized protein</fullName>
    </submittedName>
</protein>
<feature type="compositionally biased region" description="Polar residues" evidence="1">
    <location>
        <begin position="667"/>
        <end position="679"/>
    </location>
</feature>
<dbReference type="OrthoDB" id="2803783at2759"/>
<evidence type="ECO:0000256" key="1">
    <source>
        <dbReference type="SAM" id="MobiDB-lite"/>
    </source>
</evidence>
<feature type="compositionally biased region" description="Low complexity" evidence="1">
    <location>
        <begin position="455"/>
        <end position="477"/>
    </location>
</feature>
<feature type="compositionally biased region" description="Low complexity" evidence="1">
    <location>
        <begin position="508"/>
        <end position="518"/>
    </location>
</feature>
<accession>A0A166LPC2</accession>
<gene>
    <name evidence="2" type="ORF">FIBSPDRAFT_889815</name>
</gene>
<feature type="region of interest" description="Disordered" evidence="1">
    <location>
        <begin position="444"/>
        <end position="748"/>
    </location>
</feature>
<proteinExistence type="predicted"/>
<feature type="compositionally biased region" description="Low complexity" evidence="1">
    <location>
        <begin position="651"/>
        <end position="663"/>
    </location>
</feature>
<feature type="compositionally biased region" description="Low complexity" evidence="1">
    <location>
        <begin position="487"/>
        <end position="496"/>
    </location>
</feature>
<name>A0A166LPC2_9AGAM</name>
<feature type="compositionally biased region" description="Pro residues" evidence="1">
    <location>
        <begin position="497"/>
        <end position="507"/>
    </location>
</feature>
<feature type="region of interest" description="Disordered" evidence="1">
    <location>
        <begin position="117"/>
        <end position="171"/>
    </location>
</feature>